<reference evidence="1 2" key="1">
    <citation type="submission" date="2022-10" db="EMBL/GenBank/DDBJ databases">
        <title>Defluviimonas sp. nov., isolated from ocean surface water.</title>
        <authorList>
            <person name="He W."/>
            <person name="Wang L."/>
            <person name="Zhang D.-F."/>
        </authorList>
    </citation>
    <scope>NUCLEOTIDE SEQUENCE [LARGE SCALE GENOMIC DNA]</scope>
    <source>
        <strain evidence="1 2">WL0075</strain>
    </source>
</reference>
<evidence type="ECO:0000313" key="2">
    <source>
        <dbReference type="Proteomes" id="UP001652503"/>
    </source>
</evidence>
<sequence length="469" mass="51325">MTGTRFDTFVILAAMRTGSNLLEESLSAVPGLAGHGEAFNPRFVGGPRKETLLGMSLQEREADPGAMLDRMAAAEGVNGFRYFADHDPRIFDRFMQDPRCAKIVLTRNPLESFVSLKIARQTGQWKLGRARDRKEGQITFDAAEFEAHLDGLEDFQRRIARLLQSTGQAAFHLGYEDVRDAEVLTGLVRYLGVPAGTVRPSAKLVKQNPADLTELVANPDAMEAALARLDRFNLARSPNLEPRRGPGVPGFLAARGLPILFMPVRGGPTDRIAAWLAQAGGGVERDFTQKTLRDWMRAHPGHRSFTVLSHPVVRAHRAFAEIMQNADAAEFRDYLKRAHGLAIPQPDASGALAPDAQRRAFLGFLAFFRASLNGQASLRPDPAWASQSALVAGLSQFAPPDMILREETMAEGLGPLCDTFGLSIDNLPAAEPQPALSEIYDAVIEKAARAAYPRDYLVFGFGPWRDQAA</sequence>
<accession>A0ABT2YWU7</accession>
<name>A0ABT2YWU7_9RHOB</name>
<gene>
    <name evidence="1" type="ORF">OE647_01195</name>
</gene>
<keyword evidence="2" id="KW-1185">Reference proteome</keyword>
<comment type="caution">
    <text evidence="1">The sequence shown here is derived from an EMBL/GenBank/DDBJ whole genome shotgun (WGS) entry which is preliminary data.</text>
</comment>
<evidence type="ECO:0000313" key="1">
    <source>
        <dbReference type="EMBL" id="MCV2863349.1"/>
    </source>
</evidence>
<dbReference type="SUPFAM" id="SSF52540">
    <property type="entry name" value="P-loop containing nucleoside triphosphate hydrolases"/>
    <property type="match status" value="1"/>
</dbReference>
<dbReference type="RefSeq" id="WP_263719757.1">
    <property type="nucleotide sequence ID" value="NZ_JAOWLA010000001.1"/>
</dbReference>
<dbReference type="Proteomes" id="UP001652503">
    <property type="component" value="Unassembled WGS sequence"/>
</dbReference>
<protein>
    <submittedName>
        <fullName evidence="1">Sulfotransferase</fullName>
    </submittedName>
</protein>
<dbReference type="InterPro" id="IPR027417">
    <property type="entry name" value="P-loop_NTPase"/>
</dbReference>
<dbReference type="EMBL" id="JAOWLA010000001">
    <property type="protein sequence ID" value="MCV2863349.1"/>
    <property type="molecule type" value="Genomic_DNA"/>
</dbReference>
<dbReference type="Gene3D" id="3.40.50.300">
    <property type="entry name" value="P-loop containing nucleotide triphosphate hydrolases"/>
    <property type="match status" value="1"/>
</dbReference>
<organism evidence="1 2">
    <name type="scientific">Albidovulum sediminicola</name>
    <dbReference type="NCBI Taxonomy" id="2984331"/>
    <lineage>
        <taxon>Bacteria</taxon>
        <taxon>Pseudomonadati</taxon>
        <taxon>Pseudomonadota</taxon>
        <taxon>Alphaproteobacteria</taxon>
        <taxon>Rhodobacterales</taxon>
        <taxon>Paracoccaceae</taxon>
        <taxon>Albidovulum</taxon>
    </lineage>
</organism>
<proteinExistence type="predicted"/>